<dbReference type="RefSeq" id="WP_112220613.1">
    <property type="nucleotide sequence ID" value="NZ_MVJN01000013.1"/>
</dbReference>
<feature type="transmembrane region" description="Helical" evidence="2">
    <location>
        <begin position="29"/>
        <end position="49"/>
    </location>
</feature>
<keyword evidence="2" id="KW-0812">Transmembrane</keyword>
<feature type="transmembrane region" description="Helical" evidence="2">
    <location>
        <begin position="94"/>
        <end position="113"/>
    </location>
</feature>
<dbReference type="Pfam" id="PF07916">
    <property type="entry name" value="TraG_N"/>
    <property type="match status" value="1"/>
</dbReference>
<protein>
    <submittedName>
        <fullName evidence="4">Conjugal transfer protein TraG</fullName>
    </submittedName>
</protein>
<reference evidence="4 5" key="1">
    <citation type="submission" date="2017-02" db="EMBL/GenBank/DDBJ databases">
        <title>Legionella quilivanii strain from human: case report and whole genome sequencing analysis.</title>
        <authorList>
            <person name="Lalancette C."/>
            <person name="Leduc J.-M."/>
            <person name="Levesque S."/>
            <person name="Fournier E."/>
            <person name="Saoud J."/>
            <person name="Faucher S.P."/>
            <person name="Bernard K."/>
            <person name="Martineau C."/>
            <person name="Longtin J."/>
        </authorList>
    </citation>
    <scope>NUCLEOTIDE SEQUENCE [LARGE SCALE GENOMIC DNA]</scope>
    <source>
        <strain evidence="4 5">ID143958</strain>
    </source>
</reference>
<feature type="domain" description="TraG N-terminal Proteobacteria" evidence="3">
    <location>
        <begin position="3"/>
        <end position="452"/>
    </location>
</feature>
<evidence type="ECO:0000256" key="1">
    <source>
        <dbReference type="SAM" id="MobiDB-lite"/>
    </source>
</evidence>
<proteinExistence type="predicted"/>
<gene>
    <name evidence="4" type="ORF">B1207_14510</name>
</gene>
<dbReference type="Proteomes" id="UP000249458">
    <property type="component" value="Unassembled WGS sequence"/>
</dbReference>
<feature type="region of interest" description="Disordered" evidence="1">
    <location>
        <begin position="905"/>
        <end position="931"/>
    </location>
</feature>
<evidence type="ECO:0000313" key="5">
    <source>
        <dbReference type="Proteomes" id="UP000249458"/>
    </source>
</evidence>
<dbReference type="EMBL" id="MVJN01000013">
    <property type="protein sequence ID" value="RAP34902.1"/>
    <property type="molecule type" value="Genomic_DNA"/>
</dbReference>
<evidence type="ECO:0000259" key="3">
    <source>
        <dbReference type="Pfam" id="PF07916"/>
    </source>
</evidence>
<evidence type="ECO:0000313" key="4">
    <source>
        <dbReference type="EMBL" id="RAP34902.1"/>
    </source>
</evidence>
<organism evidence="4 5">
    <name type="scientific">Legionella quinlivanii</name>
    <dbReference type="NCBI Taxonomy" id="45073"/>
    <lineage>
        <taxon>Bacteria</taxon>
        <taxon>Pseudomonadati</taxon>
        <taxon>Pseudomonadota</taxon>
        <taxon>Gammaproteobacteria</taxon>
        <taxon>Legionellales</taxon>
        <taxon>Legionellaceae</taxon>
        <taxon>Legionella</taxon>
    </lineage>
</organism>
<feature type="transmembrane region" description="Helical" evidence="2">
    <location>
        <begin position="369"/>
        <end position="388"/>
    </location>
</feature>
<feature type="transmembrane region" description="Helical" evidence="2">
    <location>
        <begin position="408"/>
        <end position="426"/>
    </location>
</feature>
<dbReference type="InterPro" id="IPR012931">
    <property type="entry name" value="TraG_N_Proteobacteria"/>
</dbReference>
<dbReference type="AlphaFoldDB" id="A0A364LFV5"/>
<keyword evidence="2" id="KW-1133">Transmembrane helix</keyword>
<feature type="transmembrane region" description="Helical" evidence="2">
    <location>
        <begin position="56"/>
        <end position="74"/>
    </location>
</feature>
<sequence length="931" mass="102000">MITIHVLAWGELFQHVLNAISTFMKQDSFLGLLRITALIGIVMATIGYLKTRDPLAFARWFVGCVLFVNCVLLPKTTVQIDDLSSQIPKQVDNVPVVFALSANLFTVIGYGLAQSYDALLSMPDDLQYTRTGALFGSRLVTASTSFRIKDPVLKEEMNEYFRVCVVGDIRLNRKYSVGDLAHSTDIWALISAKASPLRMISVNGKLVTCEEASKPDGQYSLRKKLDAEIKNAYHFFGVNLFGKPKNTTYEALFSTHLKSAFDYYQGLTDSSSNIFLQSMMINAMGDGVLHYQAFTDATAGIVNQQFTKSQVQHRWSWEVLGQKALWILPITHTCLTLLLFGVFPLIVALTTLPGGAKILYGYMQFFMSLQLWPVLFAILNAGMTIYGASSSAEYGQFTMVNLDKIDELHADISGACGYMMMLIPFLSHGLMSNLGGAFSNLATSMMSHMQGSSMSVAGEAASGSFGLGQTSFYNTTANNFSANKHDSNWTHMHGMHTEQLGSGVLKTITGSGDRIFDVSPGMTKSALSINAQEGLSASLNQAYEQSTQTARNESAHYQKSLSNFAHRALQLSQLAGHDMRLGDGVSESETGQYSKALSTISHIAEDVASKTGMSKEDALAHLTSGGFGAQIGVKSERSIFGKLAQWGTGLHGGADVHAKFERSSTSSDRYHTGVDHSLSAREAHDFNEALNYVNHFATNHHFDESHSKAASLSNQLGVDLRDAETSSQNVDASLNRAQRISSAKSYVESHAAQINKNMDQVFPAYVASQIGESARDTLYSHPGDLHSLDQLQVLGKQFLNHKREELISAFGNQGQEAGINSSYSKESHHLLGKEQHLAKDFHQNSNQLVSDAKQLDVGFASHQANQLQQKVSNQLHNNNSQSEEGKSVLHYQQEALAQDMNRRLASGKTEAQKNLIAPEKLLQKNGLHGDK</sequence>
<accession>A0A364LFV5</accession>
<name>A0A364LFV5_9GAMM</name>
<evidence type="ECO:0000256" key="2">
    <source>
        <dbReference type="SAM" id="Phobius"/>
    </source>
</evidence>
<dbReference type="NCBIfam" id="NF010295">
    <property type="entry name" value="PRK13735.1"/>
    <property type="match status" value="1"/>
</dbReference>
<keyword evidence="2" id="KW-0472">Membrane</keyword>
<feature type="transmembrane region" description="Helical" evidence="2">
    <location>
        <begin position="324"/>
        <end position="349"/>
    </location>
</feature>
<comment type="caution">
    <text evidence="4">The sequence shown here is derived from an EMBL/GenBank/DDBJ whole genome shotgun (WGS) entry which is preliminary data.</text>
</comment>